<evidence type="ECO:0000256" key="1">
    <source>
        <dbReference type="SAM" id="SignalP"/>
    </source>
</evidence>
<dbReference type="AlphaFoldDB" id="A0A523URN0"/>
<dbReference type="Proteomes" id="UP000320679">
    <property type="component" value="Unassembled WGS sequence"/>
</dbReference>
<organism evidence="3 4">
    <name type="scientific">Aerophobetes bacterium</name>
    <dbReference type="NCBI Taxonomy" id="2030807"/>
    <lineage>
        <taxon>Bacteria</taxon>
        <taxon>Candidatus Aerophobota</taxon>
    </lineage>
</organism>
<sequence>MMKKTILAGTFILLAALVTSSSSAQRQEEIVSRYFWLKEEGLVSLNNPRGDISIQSWGKNYIEVIATKLVEGSNEKRMKKALEKIKVAFVATEDNLYIKTDLGESRFKTFFLFDKVWNFFATTQRRVDYQLWVPPRVNVLAETTSGNFFIKGIRGDVKTKGVSGRTEFSSIQGKVEAETISGEIKLVEVEGEVNLSSLSGNLSLNQVKGKIFATSTSGKLQMSSVEGIIRGYTTSGKIVMRKIRGVVELIETTSGDIQAELLEVADDWLGMIFDSVSGDIEVSLPRYLGANLGIKTVSGRISCDFTILTRGEFEAGALGGPINGGGPFLEIETTSGDIFLRQI</sequence>
<feature type="domain" description="DUF4097" evidence="2">
    <location>
        <begin position="233"/>
        <end position="339"/>
    </location>
</feature>
<name>A0A523URN0_UNCAE</name>
<protein>
    <recommendedName>
        <fullName evidence="2">DUF4097 domain-containing protein</fullName>
    </recommendedName>
</protein>
<dbReference type="Pfam" id="PF13349">
    <property type="entry name" value="DUF4097"/>
    <property type="match status" value="1"/>
</dbReference>
<gene>
    <name evidence="3" type="ORF">E3J59_04175</name>
</gene>
<comment type="caution">
    <text evidence="3">The sequence shown here is derived from an EMBL/GenBank/DDBJ whole genome shotgun (WGS) entry which is preliminary data.</text>
</comment>
<proteinExistence type="predicted"/>
<evidence type="ECO:0000313" key="3">
    <source>
        <dbReference type="EMBL" id="TET45188.1"/>
    </source>
</evidence>
<feature type="signal peptide" evidence="1">
    <location>
        <begin position="1"/>
        <end position="24"/>
    </location>
</feature>
<dbReference type="InterPro" id="IPR025164">
    <property type="entry name" value="Toastrack_DUF4097"/>
</dbReference>
<keyword evidence="1" id="KW-0732">Signal</keyword>
<reference evidence="3 4" key="1">
    <citation type="submission" date="2019-03" db="EMBL/GenBank/DDBJ databases">
        <title>Metabolic potential of uncultured bacteria and archaea associated with petroleum seepage in deep-sea sediments.</title>
        <authorList>
            <person name="Dong X."/>
            <person name="Hubert C."/>
        </authorList>
    </citation>
    <scope>NUCLEOTIDE SEQUENCE [LARGE SCALE GENOMIC DNA]</scope>
    <source>
        <strain evidence="3">E29_bin78</strain>
    </source>
</reference>
<dbReference type="EMBL" id="SOJK01000179">
    <property type="protein sequence ID" value="TET45188.1"/>
    <property type="molecule type" value="Genomic_DNA"/>
</dbReference>
<accession>A0A523URN0</accession>
<feature type="chain" id="PRO_5021954714" description="DUF4097 domain-containing protein" evidence="1">
    <location>
        <begin position="25"/>
        <end position="343"/>
    </location>
</feature>
<evidence type="ECO:0000259" key="2">
    <source>
        <dbReference type="Pfam" id="PF13349"/>
    </source>
</evidence>
<evidence type="ECO:0000313" key="4">
    <source>
        <dbReference type="Proteomes" id="UP000320679"/>
    </source>
</evidence>